<dbReference type="Gene3D" id="3.40.50.300">
    <property type="entry name" value="P-loop containing nucleotide triphosphate hydrolases"/>
    <property type="match status" value="2"/>
</dbReference>
<dbReference type="InterPro" id="IPR017871">
    <property type="entry name" value="ABC_transporter-like_CS"/>
</dbReference>
<keyword evidence="6" id="KW-1185">Reference proteome</keyword>
<dbReference type="PROSITE" id="PS50893">
    <property type="entry name" value="ABC_TRANSPORTER_2"/>
    <property type="match status" value="1"/>
</dbReference>
<reference evidence="5" key="1">
    <citation type="submission" date="2019-10" db="EMBL/GenBank/DDBJ databases">
        <title>Draft genome sequece of Microseira wollei NIES-4236.</title>
        <authorList>
            <person name="Yamaguchi H."/>
            <person name="Suzuki S."/>
            <person name="Kawachi M."/>
        </authorList>
    </citation>
    <scope>NUCLEOTIDE SEQUENCE</scope>
    <source>
        <strain evidence="5">NIES-4236</strain>
    </source>
</reference>
<feature type="domain" description="ABC transporter" evidence="4">
    <location>
        <begin position="74"/>
        <end position="338"/>
    </location>
</feature>
<name>A0AAV3XL48_9CYAN</name>
<dbReference type="PANTHER" id="PTHR45772:SF9">
    <property type="entry name" value="CONSERVED COMPONENT OF ABC TRANSPORTER FOR NATURAL AMINO ACIDS"/>
    <property type="match status" value="1"/>
</dbReference>
<dbReference type="GO" id="GO:0005524">
    <property type="term" value="F:ATP binding"/>
    <property type="evidence" value="ECO:0007669"/>
    <property type="project" value="UniProtKB-KW"/>
</dbReference>
<dbReference type="Pfam" id="PF00005">
    <property type="entry name" value="ABC_tran"/>
    <property type="match status" value="2"/>
</dbReference>
<dbReference type="InterPro" id="IPR003439">
    <property type="entry name" value="ABC_transporter-like_ATP-bd"/>
</dbReference>
<dbReference type="GO" id="GO:0005886">
    <property type="term" value="C:plasma membrane"/>
    <property type="evidence" value="ECO:0007669"/>
    <property type="project" value="TreeGrafter"/>
</dbReference>
<comment type="caution">
    <text evidence="5">The sequence shown here is derived from an EMBL/GenBank/DDBJ whole genome shotgun (WGS) entry which is preliminary data.</text>
</comment>
<keyword evidence="3" id="KW-0067">ATP-binding</keyword>
<gene>
    <name evidence="5" type="ORF">MiSe_71520</name>
</gene>
<evidence type="ECO:0000256" key="2">
    <source>
        <dbReference type="ARBA" id="ARBA00022741"/>
    </source>
</evidence>
<dbReference type="AlphaFoldDB" id="A0AAV3XL48"/>
<dbReference type="RefSeq" id="WP_226589689.1">
    <property type="nucleotide sequence ID" value="NZ_BLAY01000159.1"/>
</dbReference>
<keyword evidence="2" id="KW-0547">Nucleotide-binding</keyword>
<dbReference type="InterPro" id="IPR003593">
    <property type="entry name" value="AAA+_ATPase"/>
</dbReference>
<proteinExistence type="predicted"/>
<dbReference type="SUPFAM" id="SSF52540">
    <property type="entry name" value="P-loop containing nucleoside triphosphate hydrolases"/>
    <property type="match status" value="2"/>
</dbReference>
<dbReference type="PROSITE" id="PS00211">
    <property type="entry name" value="ABC_TRANSPORTER_1"/>
    <property type="match status" value="1"/>
</dbReference>
<dbReference type="InterPro" id="IPR027417">
    <property type="entry name" value="P-loop_NTPase"/>
</dbReference>
<protein>
    <submittedName>
        <fullName evidence="5">ABC transporter-like protein</fullName>
    </submittedName>
</protein>
<evidence type="ECO:0000256" key="1">
    <source>
        <dbReference type="ARBA" id="ARBA00022448"/>
    </source>
</evidence>
<accession>A0AAV3XL48</accession>
<evidence type="ECO:0000256" key="3">
    <source>
        <dbReference type="ARBA" id="ARBA00022840"/>
    </source>
</evidence>
<dbReference type="EMBL" id="BLAY01000159">
    <property type="protein sequence ID" value="GET42336.1"/>
    <property type="molecule type" value="Genomic_DNA"/>
</dbReference>
<dbReference type="InterPro" id="IPR051120">
    <property type="entry name" value="ABC_AA/LPS_Transport"/>
</dbReference>
<dbReference type="GO" id="GO:0016887">
    <property type="term" value="F:ATP hydrolysis activity"/>
    <property type="evidence" value="ECO:0007669"/>
    <property type="project" value="InterPro"/>
</dbReference>
<dbReference type="Proteomes" id="UP001050975">
    <property type="component" value="Unassembled WGS sequence"/>
</dbReference>
<dbReference type="PANTHER" id="PTHR45772">
    <property type="entry name" value="CONSERVED COMPONENT OF ABC TRANSPORTER FOR NATURAL AMINO ACIDS-RELATED"/>
    <property type="match status" value="1"/>
</dbReference>
<organism evidence="5 6">
    <name type="scientific">Microseira wollei NIES-4236</name>
    <dbReference type="NCBI Taxonomy" id="2530354"/>
    <lineage>
        <taxon>Bacteria</taxon>
        <taxon>Bacillati</taxon>
        <taxon>Cyanobacteriota</taxon>
        <taxon>Cyanophyceae</taxon>
        <taxon>Oscillatoriophycideae</taxon>
        <taxon>Aerosakkonematales</taxon>
        <taxon>Aerosakkonemataceae</taxon>
        <taxon>Microseira</taxon>
    </lineage>
</organism>
<evidence type="ECO:0000313" key="6">
    <source>
        <dbReference type="Proteomes" id="UP001050975"/>
    </source>
</evidence>
<evidence type="ECO:0000313" key="5">
    <source>
        <dbReference type="EMBL" id="GET42336.1"/>
    </source>
</evidence>
<keyword evidence="1" id="KW-0813">Transport</keyword>
<evidence type="ECO:0000259" key="4">
    <source>
        <dbReference type="PROSITE" id="PS50893"/>
    </source>
</evidence>
<dbReference type="SMART" id="SM00382">
    <property type="entry name" value="AAA"/>
    <property type="match status" value="2"/>
</dbReference>
<sequence>MTTCSPNLPIAIRPPNVRASVRSAYPLCPIAHAANSEGGFRFPWREVALKPVEKPKPSTQTDSASILSGRQVLLRVLDLHKQFGGQTVLNRVSVELSAGEVVLLRGANGSGKTTLLNILTGNLAPDAGAIELRTNGVSEVFRYPRRWWNLNSRLTPERVALAGIGRTWQDIRLFSTQNLLDNIACAAPNQLGENPAWALLRRSEAQEQEKRNLEASQAMLLDFGLAGRETSSADKVSLGQSKRVAIARAIQAGARILFLDEPLSGLDAAGIAEVMAMLNYLAKQHNVTLVIVEQVLNISRILDLATTVWTLENGKIAVESPGKVRASLLKNSSISFLDWINILAGDPGKIMHQLLTGGAVLSTIVSKENPSHVVLSVEDLVVYRGHRLAIGKTDENGELRGLSFKLYKGQMSILQAPNGWGKTTLIEAIAGLIPIHRGSIRLNGQPIEALPPWERVNLGLSLLQSGDNTCLNLTVREALNLARVDKVPHHFTNLLSKKVSNLSGGERQNLAFYCAIGKGESFLMDEPFSALDDQSVHRCLQQINNFKTNLCLIAIPQTNF</sequence>